<gene>
    <name evidence="3" type="primary">cya</name>
    <name evidence="3" type="ORF">GCM10011390_22260</name>
</gene>
<sequence>MSNRNPTFWIAMIAVSASFGVLYEMLLDEDGLSGVGIIYGTCIGGLAITYERGAFLAEYRAHLRRLPTLAYFATAEASLLAVVVCGMMLAGALAWALGLSNKELLEAVVPRPVPLLYSMAVSALLVFVLRIRDLIGAETFLNLLLGRYHRPVSEERAFLFLDLVGSTTYAEKHGDLAAQEFLKAVFAAIAEPVRRHRGQVDDYVGDQIIISWPLARAVEGARCVTCIFAVRETLRLDREWWMSRFGLVPELRAALHGGSVVTAEVGVDRHKIAYFGDVMNVTARLEGLCRETARPVLVSDAILDRILPLPEGILSEALGRYHLRGRNGTMLVHALAELRPPAIEAKGDSLLRPMGEFTKASREARIG</sequence>
<dbReference type="PANTHER" id="PTHR43081">
    <property type="entry name" value="ADENYLATE CYCLASE, TERMINAL-DIFFERENTIATION SPECIFIC-RELATED"/>
    <property type="match status" value="1"/>
</dbReference>
<dbReference type="PANTHER" id="PTHR43081:SF1">
    <property type="entry name" value="ADENYLATE CYCLASE, TERMINAL-DIFFERENTIATION SPECIFIC"/>
    <property type="match status" value="1"/>
</dbReference>
<dbReference type="GO" id="GO:0035556">
    <property type="term" value="P:intracellular signal transduction"/>
    <property type="evidence" value="ECO:0007669"/>
    <property type="project" value="InterPro"/>
</dbReference>
<feature type="transmembrane region" description="Helical" evidence="1">
    <location>
        <begin position="115"/>
        <end position="131"/>
    </location>
</feature>
<evidence type="ECO:0000256" key="1">
    <source>
        <dbReference type="SAM" id="Phobius"/>
    </source>
</evidence>
<keyword evidence="1" id="KW-0472">Membrane</keyword>
<proteinExistence type="predicted"/>
<evidence type="ECO:0000313" key="4">
    <source>
        <dbReference type="Proteomes" id="UP000644699"/>
    </source>
</evidence>
<protein>
    <submittedName>
        <fullName evidence="3">Adenylate cyclase</fullName>
    </submittedName>
</protein>
<dbReference type="Proteomes" id="UP000644699">
    <property type="component" value="Unassembled WGS sequence"/>
</dbReference>
<dbReference type="PROSITE" id="PS50125">
    <property type="entry name" value="GUANYLATE_CYCLASE_2"/>
    <property type="match status" value="1"/>
</dbReference>
<dbReference type="SMART" id="SM00044">
    <property type="entry name" value="CYCc"/>
    <property type="match status" value="1"/>
</dbReference>
<dbReference type="RefSeq" id="WP_188908433.1">
    <property type="nucleotide sequence ID" value="NZ_BMIQ01000003.1"/>
</dbReference>
<feature type="transmembrane region" description="Helical" evidence="1">
    <location>
        <begin position="7"/>
        <end position="26"/>
    </location>
</feature>
<dbReference type="GO" id="GO:0004016">
    <property type="term" value="F:adenylate cyclase activity"/>
    <property type="evidence" value="ECO:0007669"/>
    <property type="project" value="UniProtKB-ARBA"/>
</dbReference>
<keyword evidence="1" id="KW-0812">Transmembrane</keyword>
<dbReference type="InterPro" id="IPR050697">
    <property type="entry name" value="Adenylyl/Guanylyl_Cyclase_3/4"/>
</dbReference>
<keyword evidence="4" id="KW-1185">Reference proteome</keyword>
<reference evidence="3" key="2">
    <citation type="submission" date="2020-09" db="EMBL/GenBank/DDBJ databases">
        <authorList>
            <person name="Sun Q."/>
            <person name="Zhou Y."/>
        </authorList>
    </citation>
    <scope>NUCLEOTIDE SEQUENCE</scope>
    <source>
        <strain evidence="3">CGMCC 1.15367</strain>
    </source>
</reference>
<accession>A0A916ZL06</accession>
<feature type="transmembrane region" description="Helical" evidence="1">
    <location>
        <begin position="71"/>
        <end position="95"/>
    </location>
</feature>
<dbReference type="CDD" id="cd07302">
    <property type="entry name" value="CHD"/>
    <property type="match status" value="1"/>
</dbReference>
<dbReference type="InterPro" id="IPR029787">
    <property type="entry name" value="Nucleotide_cyclase"/>
</dbReference>
<feature type="transmembrane region" description="Helical" evidence="1">
    <location>
        <begin position="32"/>
        <end position="50"/>
    </location>
</feature>
<reference evidence="3" key="1">
    <citation type="journal article" date="2014" name="Int. J. Syst. Evol. Microbiol.">
        <title>Complete genome sequence of Corynebacterium casei LMG S-19264T (=DSM 44701T), isolated from a smear-ripened cheese.</title>
        <authorList>
            <consortium name="US DOE Joint Genome Institute (JGI-PGF)"/>
            <person name="Walter F."/>
            <person name="Albersmeier A."/>
            <person name="Kalinowski J."/>
            <person name="Ruckert C."/>
        </authorList>
    </citation>
    <scope>NUCLEOTIDE SEQUENCE</scope>
    <source>
        <strain evidence="3">CGMCC 1.15367</strain>
    </source>
</reference>
<evidence type="ECO:0000313" key="3">
    <source>
        <dbReference type="EMBL" id="GGE02960.1"/>
    </source>
</evidence>
<name>A0A916ZL06_9HYPH</name>
<dbReference type="SUPFAM" id="SSF55073">
    <property type="entry name" value="Nucleotide cyclase"/>
    <property type="match status" value="1"/>
</dbReference>
<evidence type="ECO:0000259" key="2">
    <source>
        <dbReference type="PROSITE" id="PS50125"/>
    </source>
</evidence>
<dbReference type="GO" id="GO:0009190">
    <property type="term" value="P:cyclic nucleotide biosynthetic process"/>
    <property type="evidence" value="ECO:0007669"/>
    <property type="project" value="InterPro"/>
</dbReference>
<organism evidence="3 4">
    <name type="scientific">Aureimonas endophytica</name>
    <dbReference type="NCBI Taxonomy" id="2027858"/>
    <lineage>
        <taxon>Bacteria</taxon>
        <taxon>Pseudomonadati</taxon>
        <taxon>Pseudomonadota</taxon>
        <taxon>Alphaproteobacteria</taxon>
        <taxon>Hyphomicrobiales</taxon>
        <taxon>Aurantimonadaceae</taxon>
        <taxon>Aureimonas</taxon>
    </lineage>
</organism>
<dbReference type="InterPro" id="IPR001054">
    <property type="entry name" value="A/G_cyclase"/>
</dbReference>
<keyword evidence="1" id="KW-1133">Transmembrane helix</keyword>
<dbReference type="Pfam" id="PF00211">
    <property type="entry name" value="Guanylate_cyc"/>
    <property type="match status" value="1"/>
</dbReference>
<feature type="domain" description="Guanylate cyclase" evidence="2">
    <location>
        <begin position="157"/>
        <end position="286"/>
    </location>
</feature>
<dbReference type="Gene3D" id="3.30.70.1230">
    <property type="entry name" value="Nucleotide cyclase"/>
    <property type="match status" value="1"/>
</dbReference>
<dbReference type="EMBL" id="BMIQ01000003">
    <property type="protein sequence ID" value="GGE02960.1"/>
    <property type="molecule type" value="Genomic_DNA"/>
</dbReference>
<dbReference type="AlphaFoldDB" id="A0A916ZL06"/>
<comment type="caution">
    <text evidence="3">The sequence shown here is derived from an EMBL/GenBank/DDBJ whole genome shotgun (WGS) entry which is preliminary data.</text>
</comment>